<feature type="domain" description="C-type lectin" evidence="2">
    <location>
        <begin position="68"/>
        <end position="154"/>
    </location>
</feature>
<feature type="transmembrane region" description="Helical" evidence="1">
    <location>
        <begin position="32"/>
        <end position="52"/>
    </location>
</feature>
<protein>
    <recommendedName>
        <fullName evidence="2">C-type lectin domain-containing protein</fullName>
    </recommendedName>
</protein>
<dbReference type="Ensembl" id="ENSXMAT00000041593.1">
    <property type="protein sequence ID" value="ENSXMAP00000033554.1"/>
    <property type="gene ID" value="ENSXMAG00000022675.1"/>
</dbReference>
<dbReference type="Gene3D" id="3.10.100.10">
    <property type="entry name" value="Mannose-Binding Protein A, subunit A"/>
    <property type="match status" value="1"/>
</dbReference>
<dbReference type="SUPFAM" id="SSF56436">
    <property type="entry name" value="C-type lectin-like"/>
    <property type="match status" value="1"/>
</dbReference>
<dbReference type="GeneTree" id="ENSGT01030000234907"/>
<reference evidence="3" key="3">
    <citation type="submission" date="2025-08" db="UniProtKB">
        <authorList>
            <consortium name="Ensembl"/>
        </authorList>
    </citation>
    <scope>IDENTIFICATION</scope>
    <source>
        <strain evidence="3">JP 163 A</strain>
    </source>
</reference>
<proteinExistence type="predicted"/>
<dbReference type="PANTHER" id="PTHR45784">
    <property type="entry name" value="C-TYPE LECTIN DOMAIN FAMILY 20 MEMBER A-RELATED"/>
    <property type="match status" value="1"/>
</dbReference>
<keyword evidence="1" id="KW-0812">Transmembrane</keyword>
<keyword evidence="1" id="KW-0472">Membrane</keyword>
<name>A0A3B5QQ77_XIPMA</name>
<evidence type="ECO:0000313" key="3">
    <source>
        <dbReference type="Ensembl" id="ENSXMAP00000033554.1"/>
    </source>
</evidence>
<evidence type="ECO:0000313" key="4">
    <source>
        <dbReference type="Proteomes" id="UP000002852"/>
    </source>
</evidence>
<dbReference type="InterPro" id="IPR016187">
    <property type="entry name" value="CTDL_fold"/>
</dbReference>
<keyword evidence="4" id="KW-1185">Reference proteome</keyword>
<dbReference type="PROSITE" id="PS50041">
    <property type="entry name" value="C_TYPE_LECTIN_2"/>
    <property type="match status" value="1"/>
</dbReference>
<evidence type="ECO:0000259" key="2">
    <source>
        <dbReference type="PROSITE" id="PS50041"/>
    </source>
</evidence>
<dbReference type="InParanoid" id="A0A3B5QQ77"/>
<reference evidence="4" key="2">
    <citation type="journal article" date="2013" name="Nat. Genet.">
        <title>The genome of the platyfish, Xiphophorus maculatus, provides insights into evolutionary adaptation and several complex traits.</title>
        <authorList>
            <person name="Schartl M."/>
            <person name="Walter R.B."/>
            <person name="Shen Y."/>
            <person name="Garcia T."/>
            <person name="Catchen J."/>
            <person name="Amores A."/>
            <person name="Braasch I."/>
            <person name="Chalopin D."/>
            <person name="Volff J.N."/>
            <person name="Lesch K.P."/>
            <person name="Bisazza A."/>
            <person name="Minx P."/>
            <person name="Hillier L."/>
            <person name="Wilson R.K."/>
            <person name="Fuerstenberg S."/>
            <person name="Boore J."/>
            <person name="Searle S."/>
            <person name="Postlethwait J.H."/>
            <person name="Warren W.C."/>
        </authorList>
    </citation>
    <scope>NUCLEOTIDE SEQUENCE [LARGE SCALE GENOMIC DNA]</scope>
    <source>
        <strain evidence="4">JP 163 A</strain>
    </source>
</reference>
<dbReference type="Pfam" id="PF00059">
    <property type="entry name" value="Lectin_C"/>
    <property type="match status" value="1"/>
</dbReference>
<dbReference type="InterPro" id="IPR016186">
    <property type="entry name" value="C-type_lectin-like/link_sf"/>
</dbReference>
<dbReference type="Proteomes" id="UP000002852">
    <property type="component" value="Unassembled WGS sequence"/>
</dbReference>
<sequence length="172" mass="19475">MKQPANVTNDKKFSIFHTGYLDVKDSICVSHLSYLVVLLFVFRVNFADLMPIKTLLMLENKQSSHSHNDAQSYCRTHHTDLAMIENEAENSAVKQLIPVGVDVWIGLYRVPWSWSDKSPSLFRRWVSSEPNNFGGIQNCICENTAHIWVDETCSATKAPLWSSPSRPSPVPP</sequence>
<organism evidence="3 4">
    <name type="scientific">Xiphophorus maculatus</name>
    <name type="common">Southern platyfish</name>
    <name type="synonym">Platypoecilus maculatus</name>
    <dbReference type="NCBI Taxonomy" id="8083"/>
    <lineage>
        <taxon>Eukaryota</taxon>
        <taxon>Metazoa</taxon>
        <taxon>Chordata</taxon>
        <taxon>Craniata</taxon>
        <taxon>Vertebrata</taxon>
        <taxon>Euteleostomi</taxon>
        <taxon>Actinopterygii</taxon>
        <taxon>Neopterygii</taxon>
        <taxon>Teleostei</taxon>
        <taxon>Neoteleostei</taxon>
        <taxon>Acanthomorphata</taxon>
        <taxon>Ovalentaria</taxon>
        <taxon>Atherinomorphae</taxon>
        <taxon>Cyprinodontiformes</taxon>
        <taxon>Poeciliidae</taxon>
        <taxon>Poeciliinae</taxon>
        <taxon>Xiphophorus</taxon>
    </lineage>
</organism>
<dbReference type="InterPro" id="IPR001304">
    <property type="entry name" value="C-type_lectin-like"/>
</dbReference>
<keyword evidence="1" id="KW-1133">Transmembrane helix</keyword>
<dbReference type="PANTHER" id="PTHR45784:SF3">
    <property type="entry name" value="C-TYPE LECTIN DOMAIN FAMILY 4 MEMBER K-LIKE-RELATED"/>
    <property type="match status" value="1"/>
</dbReference>
<dbReference type="AlphaFoldDB" id="A0A3B5QQ77"/>
<dbReference type="SMART" id="SM00034">
    <property type="entry name" value="CLECT"/>
    <property type="match status" value="1"/>
</dbReference>
<reference evidence="4" key="1">
    <citation type="submission" date="2012-01" db="EMBL/GenBank/DDBJ databases">
        <authorList>
            <person name="Walter R."/>
            <person name="Schartl M."/>
            <person name="Warren W."/>
        </authorList>
    </citation>
    <scope>NUCLEOTIDE SEQUENCE [LARGE SCALE GENOMIC DNA]</scope>
    <source>
        <strain evidence="4">JP 163 A</strain>
    </source>
</reference>
<reference evidence="3" key="4">
    <citation type="submission" date="2025-09" db="UniProtKB">
        <authorList>
            <consortium name="Ensembl"/>
        </authorList>
    </citation>
    <scope>IDENTIFICATION</scope>
    <source>
        <strain evidence="3">JP 163 A</strain>
    </source>
</reference>
<evidence type="ECO:0000256" key="1">
    <source>
        <dbReference type="SAM" id="Phobius"/>
    </source>
</evidence>
<accession>A0A3B5QQ77</accession>